<organism evidence="1 2">
    <name type="scientific">Collybiopsis luxurians FD-317 M1</name>
    <dbReference type="NCBI Taxonomy" id="944289"/>
    <lineage>
        <taxon>Eukaryota</taxon>
        <taxon>Fungi</taxon>
        <taxon>Dikarya</taxon>
        <taxon>Basidiomycota</taxon>
        <taxon>Agaricomycotina</taxon>
        <taxon>Agaricomycetes</taxon>
        <taxon>Agaricomycetidae</taxon>
        <taxon>Agaricales</taxon>
        <taxon>Marasmiineae</taxon>
        <taxon>Omphalotaceae</taxon>
        <taxon>Collybiopsis</taxon>
        <taxon>Collybiopsis luxurians</taxon>
    </lineage>
</organism>
<reference evidence="1 2" key="1">
    <citation type="submission" date="2014-04" db="EMBL/GenBank/DDBJ databases">
        <title>Evolutionary Origins and Diversification of the Mycorrhizal Mutualists.</title>
        <authorList>
            <consortium name="DOE Joint Genome Institute"/>
            <consortium name="Mycorrhizal Genomics Consortium"/>
            <person name="Kohler A."/>
            <person name="Kuo A."/>
            <person name="Nagy L.G."/>
            <person name="Floudas D."/>
            <person name="Copeland A."/>
            <person name="Barry K.W."/>
            <person name="Cichocki N."/>
            <person name="Veneault-Fourrey C."/>
            <person name="LaButti K."/>
            <person name="Lindquist E.A."/>
            <person name="Lipzen A."/>
            <person name="Lundell T."/>
            <person name="Morin E."/>
            <person name="Murat C."/>
            <person name="Riley R."/>
            <person name="Ohm R."/>
            <person name="Sun H."/>
            <person name="Tunlid A."/>
            <person name="Henrissat B."/>
            <person name="Grigoriev I.V."/>
            <person name="Hibbett D.S."/>
            <person name="Martin F."/>
        </authorList>
    </citation>
    <scope>NUCLEOTIDE SEQUENCE [LARGE SCALE GENOMIC DNA]</scope>
    <source>
        <strain evidence="1 2">FD-317 M1</strain>
    </source>
</reference>
<dbReference type="HOGENOM" id="CLU_040082_6_1_1"/>
<feature type="non-terminal residue" evidence="1">
    <location>
        <position position="67"/>
    </location>
</feature>
<protein>
    <recommendedName>
        <fullName evidence="3">DDE Tnp4 domain-containing protein</fullName>
    </recommendedName>
</protein>
<dbReference type="OrthoDB" id="1681765at2759"/>
<dbReference type="EMBL" id="KN834787">
    <property type="protein sequence ID" value="KIK58105.1"/>
    <property type="molecule type" value="Genomic_DNA"/>
</dbReference>
<gene>
    <name evidence="1" type="ORF">GYMLUDRAFT_146665</name>
</gene>
<evidence type="ECO:0000313" key="1">
    <source>
        <dbReference type="EMBL" id="KIK58105.1"/>
    </source>
</evidence>
<keyword evidence="2" id="KW-1185">Reference proteome</keyword>
<sequence length="67" mass="7673">DILYRYFQLMCNAFASPAFYNEYIWLPSTEDPPSHYLIQNPKLWPFLKNCLGAMDGSHIACAPSADD</sequence>
<accession>A0A0D0B4A9</accession>
<evidence type="ECO:0008006" key="3">
    <source>
        <dbReference type="Google" id="ProtNLM"/>
    </source>
</evidence>
<dbReference type="AlphaFoldDB" id="A0A0D0B4A9"/>
<proteinExistence type="predicted"/>
<feature type="non-terminal residue" evidence="1">
    <location>
        <position position="1"/>
    </location>
</feature>
<dbReference type="Proteomes" id="UP000053593">
    <property type="component" value="Unassembled WGS sequence"/>
</dbReference>
<evidence type="ECO:0000313" key="2">
    <source>
        <dbReference type="Proteomes" id="UP000053593"/>
    </source>
</evidence>
<name>A0A0D0B4A9_9AGAR</name>